<accession>A0ABP8LC19</accession>
<organism evidence="1 2">
    <name type="scientific">Pontibacter saemangeumensis</name>
    <dbReference type="NCBI Taxonomy" id="1084525"/>
    <lineage>
        <taxon>Bacteria</taxon>
        <taxon>Pseudomonadati</taxon>
        <taxon>Bacteroidota</taxon>
        <taxon>Cytophagia</taxon>
        <taxon>Cytophagales</taxon>
        <taxon>Hymenobacteraceae</taxon>
        <taxon>Pontibacter</taxon>
    </lineage>
</organism>
<name>A0ABP8LC19_9BACT</name>
<protein>
    <recommendedName>
        <fullName evidence="3">SpoIIAA-like</fullName>
    </recommendedName>
</protein>
<evidence type="ECO:0000313" key="1">
    <source>
        <dbReference type="EMBL" id="GAA4426137.1"/>
    </source>
</evidence>
<dbReference type="EMBL" id="BAABHC010000003">
    <property type="protein sequence ID" value="GAA4426137.1"/>
    <property type="molecule type" value="Genomic_DNA"/>
</dbReference>
<evidence type="ECO:0008006" key="3">
    <source>
        <dbReference type="Google" id="ProtNLM"/>
    </source>
</evidence>
<comment type="caution">
    <text evidence="1">The sequence shown here is derived from an EMBL/GenBank/DDBJ whole genome shotgun (WGS) entry which is preliminary data.</text>
</comment>
<dbReference type="RefSeq" id="WP_345156946.1">
    <property type="nucleotide sequence ID" value="NZ_BAABHC010000003.1"/>
</dbReference>
<proteinExistence type="predicted"/>
<evidence type="ECO:0000313" key="2">
    <source>
        <dbReference type="Proteomes" id="UP001500552"/>
    </source>
</evidence>
<gene>
    <name evidence="1" type="ORF">GCM10023188_07880</name>
</gene>
<sequence length="133" mass="15677">MVLFDSEYIHVEYYAEHHVLVSQWCGGCSSEEYREAVTMTSNYIRKMNIPFAISDRRLLHPLSVEDLRWTGTDFLKEFSQLPLKRFAIINCFDEAAAKQLHYFLHSKRYPLPFEAQVFEDLTSAYEWLVSVEA</sequence>
<dbReference type="Proteomes" id="UP001500552">
    <property type="component" value="Unassembled WGS sequence"/>
</dbReference>
<reference evidence="2" key="1">
    <citation type="journal article" date="2019" name="Int. J. Syst. Evol. Microbiol.">
        <title>The Global Catalogue of Microorganisms (GCM) 10K type strain sequencing project: providing services to taxonomists for standard genome sequencing and annotation.</title>
        <authorList>
            <consortium name="The Broad Institute Genomics Platform"/>
            <consortium name="The Broad Institute Genome Sequencing Center for Infectious Disease"/>
            <person name="Wu L."/>
            <person name="Ma J."/>
        </authorList>
    </citation>
    <scope>NUCLEOTIDE SEQUENCE [LARGE SCALE GENOMIC DNA]</scope>
    <source>
        <strain evidence="2">JCM 17926</strain>
    </source>
</reference>
<keyword evidence="2" id="KW-1185">Reference proteome</keyword>